<keyword evidence="5 8" id="KW-1133">Transmembrane helix</keyword>
<evidence type="ECO:0000256" key="2">
    <source>
        <dbReference type="ARBA" id="ARBA00006939"/>
    </source>
</evidence>
<keyword evidence="3 8" id="KW-0813">Transport</keyword>
<feature type="transmembrane region" description="Helical" evidence="8">
    <location>
        <begin position="306"/>
        <end position="326"/>
    </location>
</feature>
<keyword evidence="7 8" id="KW-0472">Membrane</keyword>
<dbReference type="GO" id="GO:0005385">
    <property type="term" value="F:zinc ion transmembrane transporter activity"/>
    <property type="evidence" value="ECO:0007669"/>
    <property type="project" value="InterPro"/>
</dbReference>
<evidence type="ECO:0000313" key="11">
    <source>
        <dbReference type="Proteomes" id="UP001154282"/>
    </source>
</evidence>
<feature type="signal peptide" evidence="9">
    <location>
        <begin position="1"/>
        <end position="34"/>
    </location>
</feature>
<name>A0AAV0MKJ7_9ROSI</name>
<keyword evidence="4 8" id="KW-0812">Transmembrane</keyword>
<keyword evidence="11" id="KW-1185">Reference proteome</keyword>
<protein>
    <submittedName>
        <fullName evidence="10">Uncharacterized protein</fullName>
    </submittedName>
</protein>
<evidence type="ECO:0000256" key="6">
    <source>
        <dbReference type="ARBA" id="ARBA00023065"/>
    </source>
</evidence>
<dbReference type="PANTHER" id="PTHR11040">
    <property type="entry name" value="ZINC/IRON TRANSPORTER"/>
    <property type="match status" value="1"/>
</dbReference>
<dbReference type="InterPro" id="IPR003689">
    <property type="entry name" value="ZIP"/>
</dbReference>
<feature type="chain" id="PRO_5043606108" evidence="9">
    <location>
        <begin position="35"/>
        <end position="367"/>
    </location>
</feature>
<dbReference type="InterPro" id="IPR004698">
    <property type="entry name" value="Zn/Fe_permease_fun/pln"/>
</dbReference>
<sequence length="367" mass="38474">SLLNYLPMTKLKIMKPLTALILLLLILLIRPTSACDAVTNDQNSSAKGNSDEGALLKYKLSAMASILAAGAIGVTLPLLAKTASEPTGSPHAGGGGGDGGWLLVVVKAFAGGVILATGLVHILPDAFDQLGSDCLSEVPWGKFPFAGFVAMMFALATLSMESLAMGFYQRLHHQKTHNNGGHGYDDDDDEAARGSHTVANGDAENELIRRRIVSQILETGVVVHSTIIGISMGTSNSVKTIKPLIVALSFHQFFEGVGLGGSILQAEIKLRSRVVMALFFSITAPLGIGIGMAISSNYKEGNPNSLIVEGMFTSASAGILIYMALVDLLATDFMGPKMLESDFRIQLGAYAALFAGAASMSVLALFA</sequence>
<dbReference type="PANTHER" id="PTHR11040:SF181">
    <property type="entry name" value="ZINC TRANSPORTER 1"/>
    <property type="match status" value="1"/>
</dbReference>
<dbReference type="Proteomes" id="UP001154282">
    <property type="component" value="Unassembled WGS sequence"/>
</dbReference>
<dbReference type="EMBL" id="CAMGYJ010000007">
    <property type="protein sequence ID" value="CAI0447312.1"/>
    <property type="molecule type" value="Genomic_DNA"/>
</dbReference>
<evidence type="ECO:0000256" key="4">
    <source>
        <dbReference type="ARBA" id="ARBA00022692"/>
    </source>
</evidence>
<keyword evidence="6 8" id="KW-0406">Ion transport</keyword>
<reference evidence="10" key="1">
    <citation type="submission" date="2022-08" db="EMBL/GenBank/DDBJ databases">
        <authorList>
            <person name="Gutierrez-Valencia J."/>
        </authorList>
    </citation>
    <scope>NUCLEOTIDE SEQUENCE</scope>
</reference>
<evidence type="ECO:0000256" key="7">
    <source>
        <dbReference type="ARBA" id="ARBA00023136"/>
    </source>
</evidence>
<evidence type="ECO:0000256" key="5">
    <source>
        <dbReference type="ARBA" id="ARBA00022989"/>
    </source>
</evidence>
<feature type="transmembrane region" description="Helical" evidence="8">
    <location>
        <begin position="58"/>
        <end position="80"/>
    </location>
</feature>
<comment type="caution">
    <text evidence="10">The sequence shown here is derived from an EMBL/GenBank/DDBJ whole genome shotgun (WGS) entry which is preliminary data.</text>
</comment>
<dbReference type="NCBIfam" id="TIGR00820">
    <property type="entry name" value="zip"/>
    <property type="match status" value="1"/>
</dbReference>
<gene>
    <name evidence="10" type="ORF">LITE_LOCUS29361</name>
</gene>
<feature type="transmembrane region" description="Helical" evidence="8">
    <location>
        <begin position="274"/>
        <end position="294"/>
    </location>
</feature>
<comment type="caution">
    <text evidence="8">Lacks conserved residue(s) required for the propagation of feature annotation.</text>
</comment>
<feature type="non-terminal residue" evidence="10">
    <location>
        <position position="1"/>
    </location>
</feature>
<evidence type="ECO:0000256" key="9">
    <source>
        <dbReference type="SAM" id="SignalP"/>
    </source>
</evidence>
<evidence type="ECO:0000256" key="3">
    <source>
        <dbReference type="ARBA" id="ARBA00022448"/>
    </source>
</evidence>
<comment type="similarity">
    <text evidence="2 8">Belongs to the ZIP transporter (TC 2.A.5) family.</text>
</comment>
<feature type="transmembrane region" description="Helical" evidence="8">
    <location>
        <begin position="347"/>
        <end position="366"/>
    </location>
</feature>
<dbReference type="Pfam" id="PF02535">
    <property type="entry name" value="Zip"/>
    <property type="match status" value="1"/>
</dbReference>
<proteinExistence type="inferred from homology"/>
<feature type="transmembrane region" description="Helical" evidence="8">
    <location>
        <begin position="143"/>
        <end position="168"/>
    </location>
</feature>
<comment type="subcellular location">
    <subcellularLocation>
        <location evidence="1 8">Membrane</location>
        <topology evidence="1 8">Multi-pass membrane protein</topology>
    </subcellularLocation>
</comment>
<dbReference type="AlphaFoldDB" id="A0AAV0MKJ7"/>
<keyword evidence="9" id="KW-0732">Signal</keyword>
<dbReference type="GO" id="GO:0005886">
    <property type="term" value="C:plasma membrane"/>
    <property type="evidence" value="ECO:0007669"/>
    <property type="project" value="TreeGrafter"/>
</dbReference>
<evidence type="ECO:0000256" key="8">
    <source>
        <dbReference type="RuleBase" id="RU362088"/>
    </source>
</evidence>
<evidence type="ECO:0000256" key="1">
    <source>
        <dbReference type="ARBA" id="ARBA00004141"/>
    </source>
</evidence>
<organism evidence="10 11">
    <name type="scientific">Linum tenue</name>
    <dbReference type="NCBI Taxonomy" id="586396"/>
    <lineage>
        <taxon>Eukaryota</taxon>
        <taxon>Viridiplantae</taxon>
        <taxon>Streptophyta</taxon>
        <taxon>Embryophyta</taxon>
        <taxon>Tracheophyta</taxon>
        <taxon>Spermatophyta</taxon>
        <taxon>Magnoliopsida</taxon>
        <taxon>eudicotyledons</taxon>
        <taxon>Gunneridae</taxon>
        <taxon>Pentapetalae</taxon>
        <taxon>rosids</taxon>
        <taxon>fabids</taxon>
        <taxon>Malpighiales</taxon>
        <taxon>Linaceae</taxon>
        <taxon>Linum</taxon>
    </lineage>
</organism>
<feature type="transmembrane region" description="Helical" evidence="8">
    <location>
        <begin position="101"/>
        <end position="123"/>
    </location>
</feature>
<accession>A0AAV0MKJ7</accession>
<evidence type="ECO:0000313" key="10">
    <source>
        <dbReference type="EMBL" id="CAI0447312.1"/>
    </source>
</evidence>